<keyword evidence="2" id="KW-0418">Kinase</keyword>
<dbReference type="RefSeq" id="WP_072846455.1">
    <property type="nucleotide sequence ID" value="NZ_FNAB01000018.1"/>
</dbReference>
<dbReference type="AlphaFoldDB" id="A0A1G7D472"/>
<dbReference type="PANTHER" id="PTHR47829:SF1">
    <property type="entry name" value="HAD FAMILY PHOSPHATASE"/>
    <property type="match status" value="1"/>
</dbReference>
<gene>
    <name evidence="2" type="ORF">SAMN05444580_11813</name>
</gene>
<dbReference type="Pfam" id="PF01636">
    <property type="entry name" value="APH"/>
    <property type="match status" value="1"/>
</dbReference>
<dbReference type="EMBL" id="FNAB01000018">
    <property type="protein sequence ID" value="SDE46329.1"/>
    <property type="molecule type" value="Genomic_DNA"/>
</dbReference>
<evidence type="ECO:0000259" key="1">
    <source>
        <dbReference type="Pfam" id="PF01636"/>
    </source>
</evidence>
<dbReference type="STRING" id="168276.SAMN05444580_11813"/>
<keyword evidence="2" id="KW-0808">Transferase</keyword>
<organism evidence="2 3">
    <name type="scientific">Rhodococcus tukisamuensis</name>
    <dbReference type="NCBI Taxonomy" id="168276"/>
    <lineage>
        <taxon>Bacteria</taxon>
        <taxon>Bacillati</taxon>
        <taxon>Actinomycetota</taxon>
        <taxon>Actinomycetes</taxon>
        <taxon>Mycobacteriales</taxon>
        <taxon>Nocardiaceae</taxon>
        <taxon>Rhodococcus</taxon>
    </lineage>
</organism>
<evidence type="ECO:0000313" key="3">
    <source>
        <dbReference type="Proteomes" id="UP000199417"/>
    </source>
</evidence>
<accession>A0A1G7D472</accession>
<dbReference type="InterPro" id="IPR011009">
    <property type="entry name" value="Kinase-like_dom_sf"/>
</dbReference>
<dbReference type="GO" id="GO:0016301">
    <property type="term" value="F:kinase activity"/>
    <property type="evidence" value="ECO:0007669"/>
    <property type="project" value="UniProtKB-KW"/>
</dbReference>
<proteinExistence type="predicted"/>
<dbReference type="PANTHER" id="PTHR47829">
    <property type="entry name" value="HYDROLASE, PUTATIVE (AFU_ORTHOLOGUE AFUA_1G12880)-RELATED"/>
    <property type="match status" value="1"/>
</dbReference>
<dbReference type="InterPro" id="IPR052898">
    <property type="entry name" value="ACAD10-like"/>
</dbReference>
<dbReference type="InterPro" id="IPR002575">
    <property type="entry name" value="Aminoglycoside_PTrfase"/>
</dbReference>
<dbReference type="SUPFAM" id="SSF56112">
    <property type="entry name" value="Protein kinase-like (PK-like)"/>
    <property type="match status" value="1"/>
</dbReference>
<dbReference type="CDD" id="cd05154">
    <property type="entry name" value="ACAD10_11_N-like"/>
    <property type="match status" value="1"/>
</dbReference>
<keyword evidence="3" id="KW-1185">Reference proteome</keyword>
<sequence length="343" mass="36704">MSNAVGLDEEAVSAWIADLGVGAVAPLTFTRIGNGQSNLTFQVDDSGGAQWVLRRPPLGHLLASAHDVAREYRILSALQGTGVPVPKVLALTEDPAVTDSPLMLMSYVDGVVIDSIGVAKALTPERRRATGLSMPAALASIHRVDLELAGLEDLASHSPYAERQLKRWSGQWEQSKTRDVPEVDELAGVLARSIPDQRELTLVHGDFHLSNVITSREDGRVVAVVDWELCTLGDPLADVGALLAYWSEAGDVVTGPFIASTLDGFPTRAELAQAYFDETHRDPAALGFWHALALWKLAIIAEGVLRRTMEDPRNTAAVGGPSTKIIDDIVARATIVAAEAGLQ</sequence>
<dbReference type="Gene3D" id="3.30.200.20">
    <property type="entry name" value="Phosphorylase Kinase, domain 1"/>
    <property type="match status" value="1"/>
</dbReference>
<name>A0A1G7D472_9NOCA</name>
<feature type="domain" description="Aminoglycoside phosphotransferase" evidence="1">
    <location>
        <begin position="29"/>
        <end position="277"/>
    </location>
</feature>
<dbReference type="Gene3D" id="3.90.1200.10">
    <property type="match status" value="1"/>
</dbReference>
<evidence type="ECO:0000313" key="2">
    <source>
        <dbReference type="EMBL" id="SDE46329.1"/>
    </source>
</evidence>
<dbReference type="InterPro" id="IPR041726">
    <property type="entry name" value="ACAD10_11_N"/>
</dbReference>
<protein>
    <submittedName>
        <fullName evidence="2">Predicted kinase, aminoglycoside phosphotransferase (APT) family</fullName>
    </submittedName>
</protein>
<dbReference type="Proteomes" id="UP000199417">
    <property type="component" value="Unassembled WGS sequence"/>
</dbReference>
<reference evidence="2 3" key="1">
    <citation type="submission" date="2016-10" db="EMBL/GenBank/DDBJ databases">
        <authorList>
            <person name="de Groot N.N."/>
        </authorList>
    </citation>
    <scope>NUCLEOTIDE SEQUENCE [LARGE SCALE GENOMIC DNA]</scope>
    <source>
        <strain evidence="2 3">JCM 11308</strain>
    </source>
</reference>